<dbReference type="SUPFAM" id="SSF117281">
    <property type="entry name" value="Kelch motif"/>
    <property type="match status" value="1"/>
</dbReference>
<keyword evidence="2" id="KW-1185">Reference proteome</keyword>
<dbReference type="Gene3D" id="2.120.10.80">
    <property type="entry name" value="Kelch-type beta propeller"/>
    <property type="match status" value="1"/>
</dbReference>
<dbReference type="InterPro" id="IPR011705">
    <property type="entry name" value="BACK"/>
</dbReference>
<dbReference type="Pfam" id="PF24681">
    <property type="entry name" value="Kelch_KLHDC2_KLHL20_DRC7"/>
    <property type="match status" value="1"/>
</dbReference>
<dbReference type="EMBL" id="CAIIXF020000008">
    <property type="protein sequence ID" value="CAH1791048.1"/>
    <property type="molecule type" value="Genomic_DNA"/>
</dbReference>
<dbReference type="SMART" id="SM00875">
    <property type="entry name" value="BACK"/>
    <property type="match status" value="1"/>
</dbReference>
<dbReference type="SUPFAM" id="SSF54695">
    <property type="entry name" value="POZ domain"/>
    <property type="match status" value="1"/>
</dbReference>
<dbReference type="PANTHER" id="PTHR45632">
    <property type="entry name" value="LD33804P"/>
    <property type="match status" value="1"/>
</dbReference>
<accession>A0A8J1U2Y6</accession>
<dbReference type="Pfam" id="PF00651">
    <property type="entry name" value="BTB"/>
    <property type="match status" value="1"/>
</dbReference>
<organism evidence="1 2">
    <name type="scientific">Owenia fusiformis</name>
    <name type="common">Polychaete worm</name>
    <dbReference type="NCBI Taxonomy" id="6347"/>
    <lineage>
        <taxon>Eukaryota</taxon>
        <taxon>Metazoa</taxon>
        <taxon>Spiralia</taxon>
        <taxon>Lophotrochozoa</taxon>
        <taxon>Annelida</taxon>
        <taxon>Polychaeta</taxon>
        <taxon>Sedentaria</taxon>
        <taxon>Canalipalpata</taxon>
        <taxon>Sabellida</taxon>
        <taxon>Oweniida</taxon>
        <taxon>Oweniidae</taxon>
        <taxon>Owenia</taxon>
    </lineage>
</organism>
<dbReference type="PANTHER" id="PTHR45632:SF30">
    <property type="entry name" value="BTB DOMAIN-CONTAINING PROTEIN"/>
    <property type="match status" value="1"/>
</dbReference>
<dbReference type="Pfam" id="PF07707">
    <property type="entry name" value="BACK"/>
    <property type="match status" value="1"/>
</dbReference>
<dbReference type="FunFam" id="1.25.40.420:FF:000001">
    <property type="entry name" value="Kelch-like family member 12"/>
    <property type="match status" value="1"/>
</dbReference>
<sequence>MASLINKDSMEFECPKHQLSLLASLKDMYDTNTLTDVCIAVEQHKFECHRNVLAGSSPYFKAMFTNDLQERYKQTIEIFDIDSTSMELIINFAYTGNVEITMTNAQSLMAASSLFQMTSIVNACAKYMETQLDVSNCIPMHYLAAIHNCNELASKAKEHIEKNFNEVTECEEFLQLSVEKLSEIISSSDLNVDSEEIIFESIVDWINHDKNQREEYMKKLLPHVRFSLLSIKYIHNNIDTNETVRNCDTCQKLLKAVHVFENSPDTYKGDHVFNMELRSGMIKPEPCILLIGGIDHGRSSINCYNPLTRETYSVSTQCDNGKFNFCDIEDPACVVTPDNQIFIAGGNYVYHDSWYWDDASDVDSLDEYDGEDTVRRDLCCYDNDHDTWIAKSPMLFPKSNFALVHLDGFLYCFGGLTVNQHPTEIIEKYDIESNRWTYVGMMPTTLVDLSAVVHDGMIYVLGGRTGVGAHNVLMKYDSIKSEWTTLAGIPTPRFSFGACVVGSEIYVAGGQIYSHTSNTIHRDSLSSVEIYNITENIWRQGPELP</sequence>
<dbReference type="InterPro" id="IPR006652">
    <property type="entry name" value="Kelch_1"/>
</dbReference>
<evidence type="ECO:0000313" key="1">
    <source>
        <dbReference type="EMBL" id="CAH1791048.1"/>
    </source>
</evidence>
<dbReference type="InterPro" id="IPR017096">
    <property type="entry name" value="BTB-kelch_protein"/>
</dbReference>
<reference evidence="1" key="1">
    <citation type="submission" date="2022-03" db="EMBL/GenBank/DDBJ databases">
        <authorList>
            <person name="Martin C."/>
        </authorList>
    </citation>
    <scope>NUCLEOTIDE SEQUENCE</scope>
</reference>
<dbReference type="AlphaFoldDB" id="A0A8J1U2Y6"/>
<dbReference type="Gene3D" id="1.25.40.420">
    <property type="match status" value="1"/>
</dbReference>
<protein>
    <submittedName>
        <fullName evidence="1">Uncharacterized protein</fullName>
    </submittedName>
</protein>
<dbReference type="SMART" id="SM00225">
    <property type="entry name" value="BTB"/>
    <property type="match status" value="1"/>
</dbReference>
<dbReference type="OrthoDB" id="45365at2759"/>
<dbReference type="InterPro" id="IPR011333">
    <property type="entry name" value="SKP1/BTB/POZ_sf"/>
</dbReference>
<comment type="caution">
    <text evidence="1">The sequence shown here is derived from an EMBL/GenBank/DDBJ whole genome shotgun (WGS) entry which is preliminary data.</text>
</comment>
<dbReference type="SMART" id="SM00612">
    <property type="entry name" value="Kelch"/>
    <property type="match status" value="4"/>
</dbReference>
<gene>
    <name evidence="1" type="ORF">OFUS_LOCUS16182</name>
</gene>
<feature type="non-terminal residue" evidence="1">
    <location>
        <position position="545"/>
    </location>
</feature>
<dbReference type="PROSITE" id="PS50097">
    <property type="entry name" value="BTB"/>
    <property type="match status" value="1"/>
</dbReference>
<dbReference type="InterPro" id="IPR015915">
    <property type="entry name" value="Kelch-typ_b-propeller"/>
</dbReference>
<dbReference type="InterPro" id="IPR000210">
    <property type="entry name" value="BTB/POZ_dom"/>
</dbReference>
<evidence type="ECO:0000313" key="2">
    <source>
        <dbReference type="Proteomes" id="UP000749559"/>
    </source>
</evidence>
<proteinExistence type="predicted"/>
<name>A0A8J1U2Y6_OWEFU</name>
<dbReference type="Proteomes" id="UP000749559">
    <property type="component" value="Unassembled WGS sequence"/>
</dbReference>
<dbReference type="Gene3D" id="3.30.710.10">
    <property type="entry name" value="Potassium Channel Kv1.1, Chain A"/>
    <property type="match status" value="1"/>
</dbReference>
<dbReference type="PIRSF" id="PIRSF037037">
    <property type="entry name" value="Kelch-like_protein_gigaxonin"/>
    <property type="match status" value="1"/>
</dbReference>